<organism evidence="3 4">
    <name type="scientific">Nitzschia inconspicua</name>
    <dbReference type="NCBI Taxonomy" id="303405"/>
    <lineage>
        <taxon>Eukaryota</taxon>
        <taxon>Sar</taxon>
        <taxon>Stramenopiles</taxon>
        <taxon>Ochrophyta</taxon>
        <taxon>Bacillariophyta</taxon>
        <taxon>Bacillariophyceae</taxon>
        <taxon>Bacillariophycidae</taxon>
        <taxon>Bacillariales</taxon>
        <taxon>Bacillariaceae</taxon>
        <taxon>Nitzschia</taxon>
    </lineage>
</organism>
<feature type="region of interest" description="Disordered" evidence="1">
    <location>
        <begin position="630"/>
        <end position="661"/>
    </location>
</feature>
<feature type="domain" description="PiggyBac transposable element-derived protein" evidence="2">
    <location>
        <begin position="216"/>
        <end position="591"/>
    </location>
</feature>
<dbReference type="OrthoDB" id="5876240at2759"/>
<proteinExistence type="predicted"/>
<gene>
    <name evidence="3" type="ORF">IV203_024368</name>
</gene>
<dbReference type="EMBL" id="JAGRRH010000027">
    <property type="protein sequence ID" value="KAG7340825.1"/>
    <property type="molecule type" value="Genomic_DNA"/>
</dbReference>
<feature type="compositionally biased region" description="Acidic residues" evidence="1">
    <location>
        <begin position="631"/>
        <end position="646"/>
    </location>
</feature>
<comment type="caution">
    <text evidence="3">The sequence shown here is derived from an EMBL/GenBank/DDBJ whole genome shotgun (WGS) entry which is preliminary data.</text>
</comment>
<evidence type="ECO:0000313" key="3">
    <source>
        <dbReference type="EMBL" id="KAG7340825.1"/>
    </source>
</evidence>
<keyword evidence="4" id="KW-1185">Reference proteome</keyword>
<reference evidence="3" key="1">
    <citation type="journal article" date="2021" name="Sci. Rep.">
        <title>Diploid genomic architecture of Nitzschia inconspicua, an elite biomass production diatom.</title>
        <authorList>
            <person name="Oliver A."/>
            <person name="Podell S."/>
            <person name="Pinowska A."/>
            <person name="Traller J.C."/>
            <person name="Smith S.R."/>
            <person name="McClure R."/>
            <person name="Beliaev A."/>
            <person name="Bohutskyi P."/>
            <person name="Hill E.A."/>
            <person name="Rabines A."/>
            <person name="Zheng H."/>
            <person name="Allen L.Z."/>
            <person name="Kuo A."/>
            <person name="Grigoriev I.V."/>
            <person name="Allen A.E."/>
            <person name="Hazlebeck D."/>
            <person name="Allen E.E."/>
        </authorList>
    </citation>
    <scope>NUCLEOTIDE SEQUENCE</scope>
    <source>
        <strain evidence="3">Hildebrandi</strain>
    </source>
</reference>
<accession>A0A9K3PBG8</accession>
<dbReference type="PANTHER" id="PTHR46599:SF3">
    <property type="entry name" value="PIGGYBAC TRANSPOSABLE ELEMENT-DERIVED PROTEIN 4"/>
    <property type="match status" value="1"/>
</dbReference>
<protein>
    <submittedName>
        <fullName evidence="3">Transposase IS4</fullName>
    </submittedName>
</protein>
<evidence type="ECO:0000259" key="2">
    <source>
        <dbReference type="Pfam" id="PF13843"/>
    </source>
</evidence>
<evidence type="ECO:0000256" key="1">
    <source>
        <dbReference type="SAM" id="MobiDB-lite"/>
    </source>
</evidence>
<dbReference type="PANTHER" id="PTHR46599">
    <property type="entry name" value="PIGGYBAC TRANSPOSABLE ELEMENT-DERIVED PROTEIN 4"/>
    <property type="match status" value="1"/>
</dbReference>
<feature type="compositionally biased region" description="Basic residues" evidence="1">
    <location>
        <begin position="650"/>
        <end position="661"/>
    </location>
</feature>
<name>A0A9K3PBG8_9STRA</name>
<evidence type="ECO:0000313" key="4">
    <source>
        <dbReference type="Proteomes" id="UP000693970"/>
    </source>
</evidence>
<reference evidence="3" key="2">
    <citation type="submission" date="2021-04" db="EMBL/GenBank/DDBJ databases">
        <authorList>
            <person name="Podell S."/>
        </authorList>
    </citation>
    <scope>NUCLEOTIDE SEQUENCE</scope>
    <source>
        <strain evidence="3">Hildebrandi</strain>
    </source>
</reference>
<dbReference type="Pfam" id="PF13843">
    <property type="entry name" value="DDE_Tnp_1_7"/>
    <property type="match status" value="1"/>
</dbReference>
<dbReference type="InterPro" id="IPR029526">
    <property type="entry name" value="PGBD"/>
</dbReference>
<dbReference type="AlphaFoldDB" id="A0A9K3PBG8"/>
<dbReference type="Proteomes" id="UP000693970">
    <property type="component" value="Unassembled WGS sequence"/>
</dbReference>
<sequence length="661" mass="76786">MGKKAGYGAICSAPLRYMRPTDIILTAPYYQQQQQQQSIVAAGRSPRIEGLVAIRKEIKPLNGRLQVCIVFHHEHFPNKEIYCHERFCRVEEEGPTEHLFGYIPPVVEQEEEQEEQGLDTRMEVPTDIVRNGVVRMYDVELLRSMGYEVDDDNDPAPENVPDVVDHDGDTLMNDQQTWGWSGTCHRKVLIGNDENKSKPRLMERTEMESKSMTILSLFLYFFPLDYLHEVLLDEVNKNLTKEKARRIDLGEFLRFLGLWFYMTTVPAGTRGDFWSEEDISIFSGVPVRFNTFMSEQRFETILNCLQYTNRPAPSYQDKFHGVRQLIDAWNVNMINKFRSSWVSCMDKTTSPWTSKYVCPGWMFVPGQHNNMGNEYHAVCCGVSKIMCQIELVEGKDAPTERVSPTADSGTGKTVSLLLRMLTPMKGRGMVVILNSAYCVLQGLIQLRKIGIFASALIQKRRFWPKHVPGDMMDQHMSTKQVGDVDSLKGQLDDVPYDLFCMKDTAEHTIKLISTYGSLVSSPDAPERIRLVDGEQKRFKYTEPFEDYFLYQDAVHYHSHLRLSNMSLEETWVTDRWEDRVFAFILAITEVNIYLGLRYFVWQCNNKVPMTFFNFKRKLAMALIHNDHMWKEEEEEEEEDDEEEEDITPLHQKKRSRATTRH</sequence>